<evidence type="ECO:0000256" key="1">
    <source>
        <dbReference type="ARBA" id="ARBA00007408"/>
    </source>
</evidence>
<protein>
    <recommendedName>
        <fullName evidence="2">RNA-binding protein 42</fullName>
    </recommendedName>
    <alternativeName>
        <fullName evidence="4">RNA-binding motif protein 42</fullName>
    </alternativeName>
</protein>
<dbReference type="GO" id="GO:0003729">
    <property type="term" value="F:mRNA binding"/>
    <property type="evidence" value="ECO:0007669"/>
    <property type="project" value="InterPro"/>
</dbReference>
<dbReference type="Pfam" id="PF00076">
    <property type="entry name" value="RRM_1"/>
    <property type="match status" value="1"/>
</dbReference>
<reference evidence="7" key="1">
    <citation type="journal article" date="2023" name="G3 (Bethesda)">
        <title>Whole genome assembly and annotation of the endangered Caribbean coral Acropora cervicornis.</title>
        <authorList>
            <person name="Selwyn J.D."/>
            <person name="Vollmer S.V."/>
        </authorList>
    </citation>
    <scope>NUCLEOTIDE SEQUENCE</scope>
    <source>
        <strain evidence="7">K2</strain>
    </source>
</reference>
<evidence type="ECO:0000256" key="3">
    <source>
        <dbReference type="ARBA" id="ARBA00022884"/>
    </source>
</evidence>
<dbReference type="CDD" id="cd12383">
    <property type="entry name" value="RRM_RBM42"/>
    <property type="match status" value="1"/>
</dbReference>
<keyword evidence="8" id="KW-1185">Reference proteome</keyword>
<comment type="caution">
    <text evidence="7">The sequence shown here is derived from an EMBL/GenBank/DDBJ whole genome shotgun (WGS) entry which is preliminary data.</text>
</comment>
<organism evidence="7 8">
    <name type="scientific">Acropora cervicornis</name>
    <name type="common">Staghorn coral</name>
    <dbReference type="NCBI Taxonomy" id="6130"/>
    <lineage>
        <taxon>Eukaryota</taxon>
        <taxon>Metazoa</taxon>
        <taxon>Cnidaria</taxon>
        <taxon>Anthozoa</taxon>
        <taxon>Hexacorallia</taxon>
        <taxon>Scleractinia</taxon>
        <taxon>Astrocoeniina</taxon>
        <taxon>Acroporidae</taxon>
        <taxon>Acropora</taxon>
    </lineage>
</organism>
<dbReference type="InterPro" id="IPR000504">
    <property type="entry name" value="RRM_dom"/>
</dbReference>
<evidence type="ECO:0000259" key="6">
    <source>
        <dbReference type="PROSITE" id="PS50102"/>
    </source>
</evidence>
<dbReference type="SMART" id="SM00360">
    <property type="entry name" value="RRM"/>
    <property type="match status" value="1"/>
</dbReference>
<dbReference type="PROSITE" id="PS50102">
    <property type="entry name" value="RRM"/>
    <property type="match status" value="1"/>
</dbReference>
<dbReference type="InterPro" id="IPR050825">
    <property type="entry name" value="RBM42_RBP45_47-like"/>
</dbReference>
<reference evidence="7" key="2">
    <citation type="journal article" date="2023" name="Science">
        <title>Genomic signatures of disease resistance in endangered staghorn corals.</title>
        <authorList>
            <person name="Vollmer S.V."/>
            <person name="Selwyn J.D."/>
            <person name="Despard B.A."/>
            <person name="Roesel C.L."/>
        </authorList>
    </citation>
    <scope>NUCLEOTIDE SEQUENCE</scope>
    <source>
        <strain evidence="7">K2</strain>
    </source>
</reference>
<dbReference type="Proteomes" id="UP001249851">
    <property type="component" value="Unassembled WGS sequence"/>
</dbReference>
<dbReference type="PANTHER" id="PTHR47640:SF11">
    <property type="entry name" value="RNA-BINDING PROTEIN 42"/>
    <property type="match status" value="1"/>
</dbReference>
<feature type="domain" description="RRM" evidence="6">
    <location>
        <begin position="223"/>
        <end position="301"/>
    </location>
</feature>
<dbReference type="InterPro" id="IPR035979">
    <property type="entry name" value="RBD_domain_sf"/>
</dbReference>
<evidence type="ECO:0000256" key="5">
    <source>
        <dbReference type="PROSITE-ProRule" id="PRU00176"/>
    </source>
</evidence>
<dbReference type="SUPFAM" id="SSF54928">
    <property type="entry name" value="RNA-binding domain, RBD"/>
    <property type="match status" value="1"/>
</dbReference>
<dbReference type="AlphaFoldDB" id="A0AAD9R6C0"/>
<dbReference type="PANTHER" id="PTHR47640">
    <property type="entry name" value="TRNA SELENOCYSTEINE 1-ASSOCIATED PROTEIN 1-RELATED-RELATED"/>
    <property type="match status" value="1"/>
</dbReference>
<proteinExistence type="inferred from homology"/>
<evidence type="ECO:0000313" key="7">
    <source>
        <dbReference type="EMBL" id="KAK2573885.1"/>
    </source>
</evidence>
<evidence type="ECO:0000256" key="2">
    <source>
        <dbReference type="ARBA" id="ARBA00015192"/>
    </source>
</evidence>
<name>A0AAD9R6C0_ACRCE</name>
<evidence type="ECO:0000256" key="4">
    <source>
        <dbReference type="ARBA" id="ARBA00030574"/>
    </source>
</evidence>
<comment type="similarity">
    <text evidence="1">Belongs to the RRM RBM42 family.</text>
</comment>
<evidence type="ECO:0000313" key="8">
    <source>
        <dbReference type="Proteomes" id="UP001249851"/>
    </source>
</evidence>
<gene>
    <name evidence="7" type="ORF">P5673_001592</name>
</gene>
<keyword evidence="3 5" id="KW-0694">RNA-binding</keyword>
<dbReference type="Gene3D" id="3.30.70.330">
    <property type="match status" value="1"/>
</dbReference>
<dbReference type="InterPro" id="IPR012677">
    <property type="entry name" value="Nucleotide-bd_a/b_plait_sf"/>
</dbReference>
<sequence length="322" mass="36451">MAESDELNRRNELEAEMSRFEQEIAENPVARPVIATNTFRMASKAIENAPKPTAQEHQASHFTPRPLLQSSNVPPHNVQTPLVQGPLNRLPPPMQVQMQHPVHGPPNQLRPPPMPQNMNPPPGVPQMVPQMVSNQTLQVGPVMRPVNMPMVSVPMPVGLPVAGTVPTSVPVMTAEEQREWESTYTQGASEVKEKKKKEKKFVRVAGDTVWEDNSLAEWEQDDFRVFCGDLGNEVTDEILTRTFAKYPSLLKAKVVRDKKTNKSKGYGFLSFKDPNDFAKAMREMNGKYVGNRPIKLRKSTWKDRNIEIAKKKQKEKKRLGYR</sequence>
<accession>A0AAD9R6C0</accession>
<dbReference type="EMBL" id="JARQWQ010000002">
    <property type="protein sequence ID" value="KAK2573885.1"/>
    <property type="molecule type" value="Genomic_DNA"/>
</dbReference>
<dbReference type="InterPro" id="IPR034215">
    <property type="entry name" value="RBM42_RRM"/>
</dbReference>